<dbReference type="EMBL" id="JYDL01000023">
    <property type="protein sequence ID" value="KRX23603.1"/>
    <property type="molecule type" value="Genomic_DNA"/>
</dbReference>
<evidence type="ECO:0000313" key="2">
    <source>
        <dbReference type="Proteomes" id="UP000054630"/>
    </source>
</evidence>
<comment type="caution">
    <text evidence="1">The sequence shown here is derived from an EMBL/GenBank/DDBJ whole genome shotgun (WGS) entry which is preliminary data.</text>
</comment>
<accession>A0A0V0SA52</accession>
<keyword evidence="2" id="KW-1185">Reference proteome</keyword>
<gene>
    <name evidence="1" type="ORF">T07_6728</name>
</gene>
<evidence type="ECO:0000313" key="1">
    <source>
        <dbReference type="EMBL" id="KRX23603.1"/>
    </source>
</evidence>
<dbReference type="Proteomes" id="UP000054630">
    <property type="component" value="Unassembled WGS sequence"/>
</dbReference>
<dbReference type="AlphaFoldDB" id="A0A0V0SA52"/>
<protein>
    <submittedName>
        <fullName evidence="1">Uncharacterized protein</fullName>
    </submittedName>
</protein>
<organism evidence="1 2">
    <name type="scientific">Trichinella nelsoni</name>
    <dbReference type="NCBI Taxonomy" id="6336"/>
    <lineage>
        <taxon>Eukaryota</taxon>
        <taxon>Metazoa</taxon>
        <taxon>Ecdysozoa</taxon>
        <taxon>Nematoda</taxon>
        <taxon>Enoplea</taxon>
        <taxon>Dorylaimia</taxon>
        <taxon>Trichinellida</taxon>
        <taxon>Trichinellidae</taxon>
        <taxon>Trichinella</taxon>
    </lineage>
</organism>
<dbReference type="OrthoDB" id="10353308at2759"/>
<name>A0A0V0SA52_9BILA</name>
<proteinExistence type="predicted"/>
<reference evidence="1 2" key="1">
    <citation type="submission" date="2015-01" db="EMBL/GenBank/DDBJ databases">
        <title>Evolution of Trichinella species and genotypes.</title>
        <authorList>
            <person name="Korhonen P.K."/>
            <person name="Edoardo P."/>
            <person name="Giuseppe L.R."/>
            <person name="Gasser R.B."/>
        </authorList>
    </citation>
    <scope>NUCLEOTIDE SEQUENCE [LARGE SCALE GENOMIC DNA]</scope>
    <source>
        <strain evidence="1">ISS37</strain>
    </source>
</reference>
<sequence length="42" mass="4986">MEFDEIWEYGDEYTTKRKFWLLTEGAPISPRDKLMDNCVSAV</sequence>